<keyword evidence="9" id="KW-1185">Reference proteome</keyword>
<evidence type="ECO:0000259" key="6">
    <source>
        <dbReference type="PROSITE" id="PS50109"/>
    </source>
</evidence>
<evidence type="ECO:0000256" key="2">
    <source>
        <dbReference type="ARBA" id="ARBA00022679"/>
    </source>
</evidence>
<dbReference type="Gene3D" id="3.30.450.40">
    <property type="match status" value="1"/>
</dbReference>
<keyword evidence="2" id="KW-0808">Transferase</keyword>
<dbReference type="SMART" id="SM00065">
    <property type="entry name" value="GAF"/>
    <property type="match status" value="1"/>
</dbReference>
<keyword evidence="4" id="KW-0902">Two-component regulatory system</keyword>
<evidence type="ECO:0000313" key="9">
    <source>
        <dbReference type="Proteomes" id="UP000439903"/>
    </source>
</evidence>
<sequence length="1184" mass="134642">MLPPLTNNGDKIENEEPNLVDIFHGYDWSKTSLGPTDSWEPVFKATVNLCLQSAFPIAIYAGPDWTLIYNEAWRSILMTNQQHAFGKPAVQVRPKMYDNVLRPKLENIRIKGKGIIENDKYFEFQRNGCFEEAYFSDSFSPLFKSDGSVWGVINTMYDVTQKVLNVQRLKTLEEIRCRTSDAVSLASSCQIMKTVLRNNADIPYALIYLVENNDSKKKSFSSFKSHNAHLAATTFDGDYKNGKVYGKIKRHFPDYFPETPEIIDLSKVIDENYIKQVTSTDSLPICKSWPIHLVLREDKHVNVVLKDGSQAVLLPTKISSSDQKTLSAILICGVNSRRRFDKKYMEFLKLVVSQMNLCLTHGKSMEEQKRSELYANLYSQKDMFFQNICDALQISMTLMSSPLDEVINECPQNTQIMSHLKTIQDNTIQLLKIFSILLQFLNDTISINIPAITTKKKYQILLVNDNADIREDLSSEFDVHHVCSGNAIQKLENINKLPDLILIDIMKINVNEYKLLEILKSDGKTQLIPVILLSTKDVEISSIKGSDKIDDHLIKPFCIRELIARIHANIKLSRLRYKLLLQRRNDEADRLLLSISSKILSRVDLKEILSYIVREIHSLLPCKRISIISCEPSEDISHTIYEDSSNVTSITEPLQLLEIDDNSKSPTSINLQEFLNNNFRVDIFNDIYCDDICENMSMLSVEIRANNDCWGWIKAYRSPNSIWLNSEIELLQEISNQINLASIYAKLYEESLEQDVQIKDAEKANKDKGERLAHTSHELRNPLGAIVGILSSLESTGLDDGDQRDMINIMARASDIVMSIVNDILDAARLEAQKITLINRTFNLLKLLSDTIEHFGERAGNKQIELILSCDVDDLQRYVKSDPDRLGQVLTHLLSNSIKFTEKGEIVMNVTMQSKEVIDEDEESPTCGEIVKRDCLLIEISDTGIGIDPEFIEHIWESFSKGDTSITRRQDGTGLGLSICKKLVAINGGEIKVESHLGKGSKFWLTWNIELLQPLSKYPNISCLGTLFDEEISYLLPHSIRSKRILIIHPVENARNAIAKYLKSIEIVDAFDTLDKGIQKAKDHVELYKQFAYDIIFISLYENNQEEVIKAVSELRKIEKNCNNPLSSLILFIVFPGDKRGALTERVIKNIEGRNYNLSIMPGFNASRTIKSTSPLGSIFQSLL</sequence>
<dbReference type="InterPro" id="IPR011006">
    <property type="entry name" value="CheY-like_superfamily"/>
</dbReference>
<feature type="domain" description="Histidine kinase" evidence="6">
    <location>
        <begin position="774"/>
        <end position="1011"/>
    </location>
</feature>
<gene>
    <name evidence="8" type="ORF">F8M41_024493</name>
</gene>
<organism evidence="8 9">
    <name type="scientific">Gigaspora margarita</name>
    <dbReference type="NCBI Taxonomy" id="4874"/>
    <lineage>
        <taxon>Eukaryota</taxon>
        <taxon>Fungi</taxon>
        <taxon>Fungi incertae sedis</taxon>
        <taxon>Mucoromycota</taxon>
        <taxon>Glomeromycotina</taxon>
        <taxon>Glomeromycetes</taxon>
        <taxon>Diversisporales</taxon>
        <taxon>Gigasporaceae</taxon>
        <taxon>Gigaspora</taxon>
    </lineage>
</organism>
<comment type="caution">
    <text evidence="8">The sequence shown here is derived from an EMBL/GenBank/DDBJ whole genome shotgun (WGS) entry which is preliminary data.</text>
</comment>
<dbReference type="Pfam" id="PF02518">
    <property type="entry name" value="HATPase_c"/>
    <property type="match status" value="1"/>
</dbReference>
<dbReference type="SUPFAM" id="SSF47384">
    <property type="entry name" value="Homodimeric domain of signal transducing histidine kinase"/>
    <property type="match status" value="1"/>
</dbReference>
<dbReference type="FunFam" id="3.30.565.10:FF:000010">
    <property type="entry name" value="Sensor histidine kinase RcsC"/>
    <property type="match status" value="1"/>
</dbReference>
<dbReference type="InterPro" id="IPR005467">
    <property type="entry name" value="His_kinase_dom"/>
</dbReference>
<dbReference type="CDD" id="cd16922">
    <property type="entry name" value="HATPase_EvgS-ArcB-TorS-like"/>
    <property type="match status" value="1"/>
</dbReference>
<dbReference type="InterPro" id="IPR003661">
    <property type="entry name" value="HisK_dim/P_dom"/>
</dbReference>
<dbReference type="PRINTS" id="PR00344">
    <property type="entry name" value="BCTRLSENSOR"/>
</dbReference>
<keyword evidence="3 8" id="KW-0418">Kinase</keyword>
<dbReference type="OrthoDB" id="303614at2759"/>
<dbReference type="InterPro" id="IPR003018">
    <property type="entry name" value="GAF"/>
</dbReference>
<dbReference type="SMART" id="SM00387">
    <property type="entry name" value="HATPase_c"/>
    <property type="match status" value="1"/>
</dbReference>
<evidence type="ECO:0000256" key="1">
    <source>
        <dbReference type="ARBA" id="ARBA00022553"/>
    </source>
</evidence>
<dbReference type="CDD" id="cd00082">
    <property type="entry name" value="HisKA"/>
    <property type="match status" value="1"/>
</dbReference>
<dbReference type="GO" id="GO:0000155">
    <property type="term" value="F:phosphorelay sensor kinase activity"/>
    <property type="evidence" value="ECO:0007669"/>
    <property type="project" value="InterPro"/>
</dbReference>
<dbReference type="InterPro" id="IPR036890">
    <property type="entry name" value="HATPase_C_sf"/>
</dbReference>
<dbReference type="SUPFAM" id="SSF55874">
    <property type="entry name" value="ATPase domain of HSP90 chaperone/DNA topoisomerase II/histidine kinase"/>
    <property type="match status" value="1"/>
</dbReference>
<evidence type="ECO:0000259" key="7">
    <source>
        <dbReference type="PROSITE" id="PS50110"/>
    </source>
</evidence>
<dbReference type="SMART" id="SM00448">
    <property type="entry name" value="REC"/>
    <property type="match status" value="1"/>
</dbReference>
<dbReference type="SUPFAM" id="SSF52172">
    <property type="entry name" value="CheY-like"/>
    <property type="match status" value="1"/>
</dbReference>
<dbReference type="Pfam" id="PF00512">
    <property type="entry name" value="HisKA"/>
    <property type="match status" value="1"/>
</dbReference>
<dbReference type="PANTHER" id="PTHR45339">
    <property type="entry name" value="HYBRID SIGNAL TRANSDUCTION HISTIDINE KINASE J"/>
    <property type="match status" value="1"/>
</dbReference>
<name>A0A8H3XK38_GIGMA</name>
<evidence type="ECO:0000256" key="3">
    <source>
        <dbReference type="ARBA" id="ARBA00022777"/>
    </source>
</evidence>
<dbReference type="Gene3D" id="1.10.287.130">
    <property type="match status" value="1"/>
</dbReference>
<proteinExistence type="predicted"/>
<protein>
    <submittedName>
        <fullName evidence="8">Protein-histidine kinase</fullName>
    </submittedName>
</protein>
<evidence type="ECO:0000256" key="5">
    <source>
        <dbReference type="PROSITE-ProRule" id="PRU00169"/>
    </source>
</evidence>
<dbReference type="EMBL" id="WTPW01000836">
    <property type="protein sequence ID" value="KAF0475957.1"/>
    <property type="molecule type" value="Genomic_DNA"/>
</dbReference>
<feature type="domain" description="Response regulatory" evidence="7">
    <location>
        <begin position="459"/>
        <end position="570"/>
    </location>
</feature>
<accession>A0A8H3XK38</accession>
<dbReference type="InterPro" id="IPR003594">
    <property type="entry name" value="HATPase_dom"/>
</dbReference>
<dbReference type="InterPro" id="IPR029016">
    <property type="entry name" value="GAF-like_dom_sf"/>
</dbReference>
<dbReference type="AlphaFoldDB" id="A0A8H3XK38"/>
<evidence type="ECO:0000256" key="4">
    <source>
        <dbReference type="ARBA" id="ARBA00023012"/>
    </source>
</evidence>
<dbReference type="Gene3D" id="3.30.565.10">
    <property type="entry name" value="Histidine kinase-like ATPase, C-terminal domain"/>
    <property type="match status" value="1"/>
</dbReference>
<dbReference type="PROSITE" id="PS50109">
    <property type="entry name" value="HIS_KIN"/>
    <property type="match status" value="1"/>
</dbReference>
<dbReference type="Gene3D" id="3.30.450.20">
    <property type="entry name" value="PAS domain"/>
    <property type="match status" value="1"/>
</dbReference>
<dbReference type="PANTHER" id="PTHR45339:SF1">
    <property type="entry name" value="HYBRID SIGNAL TRANSDUCTION HISTIDINE KINASE J"/>
    <property type="match status" value="1"/>
</dbReference>
<dbReference type="Gene3D" id="3.40.50.2300">
    <property type="match status" value="1"/>
</dbReference>
<dbReference type="SUPFAM" id="SSF55781">
    <property type="entry name" value="GAF domain-like"/>
    <property type="match status" value="1"/>
</dbReference>
<dbReference type="InterPro" id="IPR004358">
    <property type="entry name" value="Sig_transdc_His_kin-like_C"/>
</dbReference>
<dbReference type="InterPro" id="IPR036097">
    <property type="entry name" value="HisK_dim/P_sf"/>
</dbReference>
<reference evidence="8 9" key="1">
    <citation type="journal article" date="2019" name="Environ. Microbiol.">
        <title>At the nexus of three kingdoms: the genome of the mycorrhizal fungus Gigaspora margarita provides insights into plant, endobacterial and fungal interactions.</title>
        <authorList>
            <person name="Venice F."/>
            <person name="Ghignone S."/>
            <person name="Salvioli di Fossalunga A."/>
            <person name="Amselem J."/>
            <person name="Novero M."/>
            <person name="Xianan X."/>
            <person name="Sedzielewska Toro K."/>
            <person name="Morin E."/>
            <person name="Lipzen A."/>
            <person name="Grigoriev I.V."/>
            <person name="Henrissat B."/>
            <person name="Martin F.M."/>
            <person name="Bonfante P."/>
        </authorList>
    </citation>
    <scope>NUCLEOTIDE SEQUENCE [LARGE SCALE GENOMIC DNA]</scope>
    <source>
        <strain evidence="8 9">BEG34</strain>
    </source>
</reference>
<dbReference type="Pfam" id="PF01590">
    <property type="entry name" value="GAF"/>
    <property type="match status" value="1"/>
</dbReference>
<feature type="modified residue" description="4-aspartylphosphate" evidence="5">
    <location>
        <position position="504"/>
    </location>
</feature>
<dbReference type="InterPro" id="IPR001789">
    <property type="entry name" value="Sig_transdc_resp-reg_receiver"/>
</dbReference>
<dbReference type="PROSITE" id="PS50110">
    <property type="entry name" value="RESPONSE_REGULATORY"/>
    <property type="match status" value="1"/>
</dbReference>
<dbReference type="SMART" id="SM00388">
    <property type="entry name" value="HisKA"/>
    <property type="match status" value="1"/>
</dbReference>
<keyword evidence="1 5" id="KW-0597">Phosphoprotein</keyword>
<dbReference type="Proteomes" id="UP000439903">
    <property type="component" value="Unassembled WGS sequence"/>
</dbReference>
<evidence type="ECO:0000313" key="8">
    <source>
        <dbReference type="EMBL" id="KAF0475957.1"/>
    </source>
</evidence>